<keyword evidence="5" id="KW-1185">Reference proteome</keyword>
<evidence type="ECO:0000256" key="2">
    <source>
        <dbReference type="SAM" id="MobiDB-lite"/>
    </source>
</evidence>
<feature type="transmembrane region" description="Helical" evidence="3">
    <location>
        <begin position="621"/>
        <end position="643"/>
    </location>
</feature>
<accession>A0AA39YLI5</accession>
<feature type="compositionally biased region" description="Polar residues" evidence="2">
    <location>
        <begin position="51"/>
        <end position="62"/>
    </location>
</feature>
<proteinExistence type="predicted"/>
<feature type="region of interest" description="Disordered" evidence="2">
    <location>
        <begin position="700"/>
        <end position="733"/>
    </location>
</feature>
<dbReference type="InterPro" id="IPR002523">
    <property type="entry name" value="MgTranspt_CorA/ZnTranspt_ZntB"/>
</dbReference>
<reference evidence="4" key="1">
    <citation type="submission" date="2023-06" db="EMBL/GenBank/DDBJ databases">
        <title>Genome-scale phylogeny and comparative genomics of the fungal order Sordariales.</title>
        <authorList>
            <consortium name="Lawrence Berkeley National Laboratory"/>
            <person name="Hensen N."/>
            <person name="Bonometti L."/>
            <person name="Westerberg I."/>
            <person name="Brannstrom I.O."/>
            <person name="Guillou S."/>
            <person name="Cros-Aarteil S."/>
            <person name="Calhoun S."/>
            <person name="Haridas S."/>
            <person name="Kuo A."/>
            <person name="Mondo S."/>
            <person name="Pangilinan J."/>
            <person name="Riley R."/>
            <person name="Labutti K."/>
            <person name="Andreopoulos B."/>
            <person name="Lipzen A."/>
            <person name="Chen C."/>
            <person name="Yanf M."/>
            <person name="Daum C."/>
            <person name="Ng V."/>
            <person name="Clum A."/>
            <person name="Steindorff A."/>
            <person name="Ohm R."/>
            <person name="Martin F."/>
            <person name="Silar P."/>
            <person name="Natvig D."/>
            <person name="Lalanne C."/>
            <person name="Gautier V."/>
            <person name="Ament-Velasquez S.L."/>
            <person name="Kruys A."/>
            <person name="Hutchinson M.I."/>
            <person name="Powell A.J."/>
            <person name="Barry K."/>
            <person name="Miller A.N."/>
            <person name="Grigoriev I.V."/>
            <person name="Debuchy R."/>
            <person name="Gladieux P."/>
            <person name="Thoren M.H."/>
            <person name="Johannesson H."/>
        </authorList>
    </citation>
    <scope>NUCLEOTIDE SEQUENCE</scope>
    <source>
        <strain evidence="4">SMH2532-1</strain>
    </source>
</reference>
<feature type="transmembrane region" description="Helical" evidence="3">
    <location>
        <begin position="560"/>
        <end position="580"/>
    </location>
</feature>
<keyword evidence="3" id="KW-0472">Membrane</keyword>
<evidence type="ECO:0008006" key="6">
    <source>
        <dbReference type="Google" id="ProtNLM"/>
    </source>
</evidence>
<dbReference type="GO" id="GO:0016020">
    <property type="term" value="C:membrane"/>
    <property type="evidence" value="ECO:0007669"/>
    <property type="project" value="InterPro"/>
</dbReference>
<dbReference type="AlphaFoldDB" id="A0AA39YLI5"/>
<feature type="region of interest" description="Disordered" evidence="2">
    <location>
        <begin position="1"/>
        <end position="62"/>
    </location>
</feature>
<feature type="coiled-coil region" evidence="1">
    <location>
        <begin position="486"/>
        <end position="517"/>
    </location>
</feature>
<keyword evidence="3" id="KW-1133">Transmembrane helix</keyword>
<keyword evidence="3" id="KW-0812">Transmembrane</keyword>
<protein>
    <recommendedName>
        <fullName evidence="6">Mg2+ transporter protein, CorA-like/Zinc transport protein ZntB</fullName>
    </recommendedName>
</protein>
<dbReference type="Gene3D" id="1.20.58.340">
    <property type="entry name" value="Magnesium transport protein CorA, transmembrane region"/>
    <property type="match status" value="1"/>
</dbReference>
<evidence type="ECO:0000256" key="3">
    <source>
        <dbReference type="SAM" id="Phobius"/>
    </source>
</evidence>
<evidence type="ECO:0000313" key="4">
    <source>
        <dbReference type="EMBL" id="KAK0654796.1"/>
    </source>
</evidence>
<gene>
    <name evidence="4" type="ORF">B0T16DRAFT_383824</name>
</gene>
<evidence type="ECO:0000313" key="5">
    <source>
        <dbReference type="Proteomes" id="UP001174936"/>
    </source>
</evidence>
<dbReference type="GO" id="GO:0046873">
    <property type="term" value="F:metal ion transmembrane transporter activity"/>
    <property type="evidence" value="ECO:0007669"/>
    <property type="project" value="InterPro"/>
</dbReference>
<dbReference type="EMBL" id="JAULSV010000001">
    <property type="protein sequence ID" value="KAK0654796.1"/>
    <property type="molecule type" value="Genomic_DNA"/>
</dbReference>
<sequence>MATERLPAQASGSGTGPDLAGWLEHVEAEAGPSGSGENAPEDHDDGEPDQRQTPSPSDETDYITSFKSRKHLMPHWRNVLMETRNPSSGSISVLTFRKQAGPVPRIPAAIPPRAVLVTDLSEALINALGPQFGLSPEIFEEHLVQSGYTKTSYDDPDPSTWQTRFLKRQHFSLRWYSMVLRNDVEPRDDRLRELLIQEKLVWRGSVQSRGPGKAPIRKKRFLYTPFNIFRREWPLSSMSRTPKQRLVKSPDQRGLVDLEEGDEDDFAHEWNPGMRDPDDDDYNVVAWEERVTFCWGHWDSGDLKSVKIPILLLDPLPKMKLMTGVGATAQTLNVMPFSRRLAPRGPPPVLQLTNDPAALDLLNSYTNKATRAAFGVHEWLNHIAATKVLAGNHSAIDMLLLAVFQMIRQDTIVFLRHVGNILDEISTGSTDERMMQEQLGHWRSLLGRLQSEFPVFERSLGEFFAFPYQGDNGQGAPPPPQLTASLQQLREEISAMNQRSQRTRESLLAEMSLLESKRGIEEAESVARLTELAFIFIPMTFAAALFSMQVKELADDPPPLYGFVIAAVIALAISYGLRLVQRSTVVAEARRKWEDEIRSEGQITSRVLPVRKVTIWLARKLSAKLLIVLIACAAVVLLLVPIWTREAMDTSFRGAVTAFSLLCLVSVAVYAIYNWSTTGIVSIPNRGSGVLGFGRIWREPDEDEGARGERPPDGSEVPGDGGGQQRPGSENHV</sequence>
<dbReference type="Proteomes" id="UP001174936">
    <property type="component" value="Unassembled WGS sequence"/>
</dbReference>
<name>A0AA39YLI5_9PEZI</name>
<evidence type="ECO:0000256" key="1">
    <source>
        <dbReference type="SAM" id="Coils"/>
    </source>
</evidence>
<dbReference type="Pfam" id="PF01544">
    <property type="entry name" value="CorA"/>
    <property type="match status" value="1"/>
</dbReference>
<organism evidence="4 5">
    <name type="scientific">Cercophora newfieldiana</name>
    <dbReference type="NCBI Taxonomy" id="92897"/>
    <lineage>
        <taxon>Eukaryota</taxon>
        <taxon>Fungi</taxon>
        <taxon>Dikarya</taxon>
        <taxon>Ascomycota</taxon>
        <taxon>Pezizomycotina</taxon>
        <taxon>Sordariomycetes</taxon>
        <taxon>Sordariomycetidae</taxon>
        <taxon>Sordariales</taxon>
        <taxon>Lasiosphaeriaceae</taxon>
        <taxon>Cercophora</taxon>
    </lineage>
</organism>
<comment type="caution">
    <text evidence="4">The sequence shown here is derived from an EMBL/GenBank/DDBJ whole genome shotgun (WGS) entry which is preliminary data.</text>
</comment>
<feature type="transmembrane region" description="Helical" evidence="3">
    <location>
        <begin position="655"/>
        <end position="673"/>
    </location>
</feature>
<keyword evidence="1" id="KW-0175">Coiled coil</keyword>